<feature type="region of interest" description="Disordered" evidence="4">
    <location>
        <begin position="432"/>
        <end position="459"/>
    </location>
</feature>
<protein>
    <recommendedName>
        <fullName evidence="9">Dynein regulatory complex protein 1</fullName>
    </recommendedName>
</protein>
<gene>
    <name evidence="7" type="ORF">Poli38472_010102</name>
</gene>
<dbReference type="GO" id="GO:0005858">
    <property type="term" value="C:axonemal dynein complex"/>
    <property type="evidence" value="ECO:0007669"/>
    <property type="project" value="InterPro"/>
</dbReference>
<evidence type="ECO:0000259" key="6">
    <source>
        <dbReference type="Pfam" id="PF14775"/>
    </source>
</evidence>
<dbReference type="InterPro" id="IPR039505">
    <property type="entry name" value="DRC1/2_N"/>
</dbReference>
<evidence type="ECO:0000256" key="2">
    <source>
        <dbReference type="ARBA" id="ARBA00023054"/>
    </source>
</evidence>
<feature type="domain" description="Dynein regulatory complex protein 1 C-terminal" evidence="6">
    <location>
        <begin position="632"/>
        <end position="691"/>
    </location>
</feature>
<feature type="compositionally biased region" description="Polar residues" evidence="4">
    <location>
        <begin position="53"/>
        <end position="64"/>
    </location>
</feature>
<dbReference type="InterPro" id="IPR029440">
    <property type="entry name" value="DRC1_C"/>
</dbReference>
<name>A0A8K1FH92_PYTOL</name>
<dbReference type="GO" id="GO:0060285">
    <property type="term" value="P:cilium-dependent cell motility"/>
    <property type="evidence" value="ECO:0007669"/>
    <property type="project" value="TreeGrafter"/>
</dbReference>
<comment type="similarity">
    <text evidence="1">Belongs to the DRC1 family.</text>
</comment>
<dbReference type="Pfam" id="PF14772">
    <property type="entry name" value="NYD-SP28"/>
    <property type="match status" value="1"/>
</dbReference>
<evidence type="ECO:0000256" key="4">
    <source>
        <dbReference type="SAM" id="MobiDB-lite"/>
    </source>
</evidence>
<dbReference type="PANTHER" id="PTHR21625:SF1">
    <property type="entry name" value="DYNEIN REGULATORY COMPLEX PROTEIN 1"/>
    <property type="match status" value="1"/>
</dbReference>
<accession>A0A8K1FH92</accession>
<feature type="region of interest" description="Disordered" evidence="4">
    <location>
        <begin position="604"/>
        <end position="623"/>
    </location>
</feature>
<dbReference type="EMBL" id="SPLM01000111">
    <property type="protein sequence ID" value="TMW58543.1"/>
    <property type="molecule type" value="Genomic_DNA"/>
</dbReference>
<proteinExistence type="inferred from homology"/>
<dbReference type="Proteomes" id="UP000794436">
    <property type="component" value="Unassembled WGS sequence"/>
</dbReference>
<keyword evidence="2 3" id="KW-0175">Coiled coil</keyword>
<feature type="compositionally biased region" description="Polar residues" evidence="4">
    <location>
        <begin position="604"/>
        <end position="613"/>
    </location>
</feature>
<dbReference type="InterPro" id="IPR039750">
    <property type="entry name" value="DRC1/DRC2"/>
</dbReference>
<dbReference type="GO" id="GO:0070286">
    <property type="term" value="P:axonemal dynein complex assembly"/>
    <property type="evidence" value="ECO:0007669"/>
    <property type="project" value="InterPro"/>
</dbReference>
<feature type="compositionally biased region" description="Polar residues" evidence="4">
    <location>
        <begin position="448"/>
        <end position="459"/>
    </location>
</feature>
<evidence type="ECO:0000259" key="5">
    <source>
        <dbReference type="Pfam" id="PF14772"/>
    </source>
</evidence>
<dbReference type="Pfam" id="PF14775">
    <property type="entry name" value="NYD-SP28_assoc"/>
    <property type="match status" value="1"/>
</dbReference>
<reference evidence="7" key="1">
    <citation type="submission" date="2019-03" db="EMBL/GenBank/DDBJ databases">
        <title>Long read genome sequence of the mycoparasitic Pythium oligandrum ATCC 38472 isolated from sugarbeet rhizosphere.</title>
        <authorList>
            <person name="Gaulin E."/>
        </authorList>
    </citation>
    <scope>NUCLEOTIDE SEQUENCE</scope>
    <source>
        <strain evidence="7">ATCC 38472_TT</strain>
    </source>
</reference>
<feature type="compositionally biased region" description="Basic and acidic residues" evidence="4">
    <location>
        <begin position="1"/>
        <end position="40"/>
    </location>
</feature>
<feature type="coiled-coil region" evidence="3">
    <location>
        <begin position="666"/>
        <end position="693"/>
    </location>
</feature>
<dbReference type="PANTHER" id="PTHR21625">
    <property type="entry name" value="NYD-SP28 PROTEIN"/>
    <property type="match status" value="1"/>
</dbReference>
<sequence length="710" mass="82314">MDSKGHHDPAAEASDREARVQARRQRIETRNASKDEDSLKKKQQVAESKRMSRGQQQIADSLNQLDRRKHAGIQQVTSVRVKADDAENKRRIEEEERRHKRVEKLQQEAIESGAKNAAVEMRWSDLFEFSMPQELHQELEAQNRACAEILASKDTVIREFQTQLKAKDEVYVTSLKVQAEDVEKLVERMSQQYREMQEEYEMELDQMEDAFLKERDELIANTKLEIDSMFEKRREMEMIYMETKQARDEQYLKEIEDLRVKDAEDYNELKIKLETNIQTLEQQLEEMRATYQLNTEKLEYNYRVLTERDMENSATLSQQKRKLARLKDTLSSLIAKYNQTDARDRNQNQELTEEYRRITKQYKDLQKKYAHFEVSDAQTYEEVWDMHEDEVVGKIDKLLKADKIIHEQQLGLGWRAPLQSIRNWRKLGESKKKSEVSAASRTEEQGEPESTGSGTVSGSLANDAFNDMDVVVEKKISSTKLKYMLRVLASEAGFLVNGNVQQALDNLPDDEAELVKADMIMRALGIDQENDMERLMGFFYEDPRAEIPQDYTNTNTPASQLVPTQKWGLIVKPEDVIRVCKQFVEEMNEQKRLAPVARMLRRVSGQSESAKTGSQSSSAAQLKAKTKRANKEYWEAVVKIIPPRTIRVTTTLEKGLIAYHQALLKRKALIDDVTALKNQNTELKNLLKQYLGAPINGDLLVPPTQMQLYQ</sequence>
<feature type="domain" description="Dynein regulatory complex protein 1/2 N-terminal" evidence="5">
    <location>
        <begin position="81"/>
        <end position="182"/>
    </location>
</feature>
<evidence type="ECO:0000313" key="8">
    <source>
        <dbReference type="Proteomes" id="UP000794436"/>
    </source>
</evidence>
<keyword evidence="8" id="KW-1185">Reference proteome</keyword>
<evidence type="ECO:0000256" key="1">
    <source>
        <dbReference type="ARBA" id="ARBA00009688"/>
    </source>
</evidence>
<dbReference type="GO" id="GO:0003352">
    <property type="term" value="P:regulation of cilium movement"/>
    <property type="evidence" value="ECO:0007669"/>
    <property type="project" value="TreeGrafter"/>
</dbReference>
<feature type="coiled-coil region" evidence="3">
    <location>
        <begin position="241"/>
        <end position="368"/>
    </location>
</feature>
<organism evidence="7 8">
    <name type="scientific">Pythium oligandrum</name>
    <name type="common">Mycoparasitic fungus</name>
    <dbReference type="NCBI Taxonomy" id="41045"/>
    <lineage>
        <taxon>Eukaryota</taxon>
        <taxon>Sar</taxon>
        <taxon>Stramenopiles</taxon>
        <taxon>Oomycota</taxon>
        <taxon>Peronosporomycetes</taxon>
        <taxon>Pythiales</taxon>
        <taxon>Pythiaceae</taxon>
        <taxon>Pythium</taxon>
    </lineage>
</organism>
<evidence type="ECO:0000313" key="7">
    <source>
        <dbReference type="EMBL" id="TMW58543.1"/>
    </source>
</evidence>
<evidence type="ECO:0008006" key="9">
    <source>
        <dbReference type="Google" id="ProtNLM"/>
    </source>
</evidence>
<dbReference type="AlphaFoldDB" id="A0A8K1FH92"/>
<dbReference type="OrthoDB" id="10260459at2759"/>
<feature type="coiled-coil region" evidence="3">
    <location>
        <begin position="172"/>
        <end position="217"/>
    </location>
</feature>
<comment type="caution">
    <text evidence="7">The sequence shown here is derived from an EMBL/GenBank/DDBJ whole genome shotgun (WGS) entry which is preliminary data.</text>
</comment>
<evidence type="ECO:0000256" key="3">
    <source>
        <dbReference type="SAM" id="Coils"/>
    </source>
</evidence>
<feature type="compositionally biased region" description="Basic and acidic residues" evidence="4">
    <location>
        <begin position="81"/>
        <end position="97"/>
    </location>
</feature>
<feature type="region of interest" description="Disordered" evidence="4">
    <location>
        <begin position="1"/>
        <end position="105"/>
    </location>
</feature>